<feature type="chain" id="PRO_5011434588" description="Intracellular sulfur oxidation protein, DsrE/DsrF family" evidence="1">
    <location>
        <begin position="25"/>
        <end position="151"/>
    </location>
</feature>
<gene>
    <name evidence="2" type="ORF">SAMN04490248_104115</name>
</gene>
<dbReference type="STRING" id="569882.SAMN04490248_104115"/>
<dbReference type="Proteomes" id="UP000198893">
    <property type="component" value="Unassembled WGS sequence"/>
</dbReference>
<keyword evidence="1" id="KW-0732">Signal</keyword>
<organism evidence="2 3">
    <name type="scientific">Salinihabitans flavidus</name>
    <dbReference type="NCBI Taxonomy" id="569882"/>
    <lineage>
        <taxon>Bacteria</taxon>
        <taxon>Pseudomonadati</taxon>
        <taxon>Pseudomonadota</taxon>
        <taxon>Alphaproteobacteria</taxon>
        <taxon>Rhodobacterales</taxon>
        <taxon>Roseobacteraceae</taxon>
        <taxon>Salinihabitans</taxon>
    </lineage>
</organism>
<dbReference type="SUPFAM" id="SSF75169">
    <property type="entry name" value="DsrEFH-like"/>
    <property type="match status" value="1"/>
</dbReference>
<evidence type="ECO:0008006" key="4">
    <source>
        <dbReference type="Google" id="ProtNLM"/>
    </source>
</evidence>
<dbReference type="Gene3D" id="3.40.1260.10">
    <property type="entry name" value="DsrEFH-like"/>
    <property type="match status" value="1"/>
</dbReference>
<dbReference type="PANTHER" id="PTHR37691">
    <property type="entry name" value="BLR3518 PROTEIN"/>
    <property type="match status" value="1"/>
</dbReference>
<sequence>MKRITGLFATVGMLCLFLASPLMADEDGFEIKKLALQVSDNNPGTMNKVLNVAANFARGMSEAGHEYEIEIVAYNAGLHMLREDTSPVKERVANFPTSIPNVTFSACGNTIAGMTRNEGEVPPIMEFANHVPAGVMRLMDLDDQGYFVMRP</sequence>
<keyword evidence="3" id="KW-1185">Reference proteome</keyword>
<proteinExistence type="predicted"/>
<evidence type="ECO:0000313" key="3">
    <source>
        <dbReference type="Proteomes" id="UP000198893"/>
    </source>
</evidence>
<feature type="signal peptide" evidence="1">
    <location>
        <begin position="1"/>
        <end position="24"/>
    </location>
</feature>
<dbReference type="EMBL" id="FODS01000004">
    <property type="protein sequence ID" value="SEO36138.1"/>
    <property type="molecule type" value="Genomic_DNA"/>
</dbReference>
<name>A0A1H8P3E7_9RHOB</name>
<protein>
    <recommendedName>
        <fullName evidence="4">Intracellular sulfur oxidation protein, DsrE/DsrF family</fullName>
    </recommendedName>
</protein>
<dbReference type="InterPro" id="IPR027396">
    <property type="entry name" value="DsrEFH-like"/>
</dbReference>
<dbReference type="PANTHER" id="PTHR37691:SF1">
    <property type="entry name" value="BLR3518 PROTEIN"/>
    <property type="match status" value="1"/>
</dbReference>
<dbReference type="RefSeq" id="WP_217639286.1">
    <property type="nucleotide sequence ID" value="NZ_FODS01000004.1"/>
</dbReference>
<dbReference type="AlphaFoldDB" id="A0A1H8P3E7"/>
<evidence type="ECO:0000256" key="1">
    <source>
        <dbReference type="SAM" id="SignalP"/>
    </source>
</evidence>
<accession>A0A1H8P3E7</accession>
<reference evidence="2 3" key="1">
    <citation type="submission" date="2016-10" db="EMBL/GenBank/DDBJ databases">
        <authorList>
            <person name="de Groot N.N."/>
        </authorList>
    </citation>
    <scope>NUCLEOTIDE SEQUENCE [LARGE SCALE GENOMIC DNA]</scope>
    <source>
        <strain evidence="2 3">DSM 27842</strain>
    </source>
</reference>
<evidence type="ECO:0000313" key="2">
    <source>
        <dbReference type="EMBL" id="SEO36138.1"/>
    </source>
</evidence>